<dbReference type="PROSITE" id="PS51000">
    <property type="entry name" value="HTH_DEOR_2"/>
    <property type="match status" value="1"/>
</dbReference>
<dbReference type="PANTHER" id="PTHR34580:SF3">
    <property type="entry name" value="PROTEIN PAFB"/>
    <property type="match status" value="1"/>
</dbReference>
<dbReference type="Pfam" id="PF08279">
    <property type="entry name" value="HTH_11"/>
    <property type="match status" value="1"/>
</dbReference>
<dbReference type="OrthoDB" id="9807255at2"/>
<dbReference type="InterPro" id="IPR028349">
    <property type="entry name" value="PafC-like"/>
</dbReference>
<evidence type="ECO:0000313" key="5">
    <source>
        <dbReference type="Proteomes" id="UP000295611"/>
    </source>
</evidence>
<keyword evidence="5" id="KW-1185">Reference proteome</keyword>
<dbReference type="PIRSF" id="PIRSF016838">
    <property type="entry name" value="PafC"/>
    <property type="match status" value="1"/>
</dbReference>
<dbReference type="InterPro" id="IPR013196">
    <property type="entry name" value="HTH_11"/>
</dbReference>
<dbReference type="PROSITE" id="PS52050">
    <property type="entry name" value="WYL"/>
    <property type="match status" value="1"/>
</dbReference>
<name>A0A4R7BAE7_9NEIS</name>
<keyword evidence="1" id="KW-0805">Transcription regulation</keyword>
<dbReference type="SUPFAM" id="SSF46785">
    <property type="entry name" value="Winged helix' DNA-binding domain"/>
    <property type="match status" value="1"/>
</dbReference>
<dbReference type="GO" id="GO:0003700">
    <property type="term" value="F:DNA-binding transcription factor activity"/>
    <property type="evidence" value="ECO:0007669"/>
    <property type="project" value="InterPro"/>
</dbReference>
<dbReference type="InterPro" id="IPR036388">
    <property type="entry name" value="WH-like_DNA-bd_sf"/>
</dbReference>
<dbReference type="PANTHER" id="PTHR34580">
    <property type="match status" value="1"/>
</dbReference>
<dbReference type="InterPro" id="IPR036390">
    <property type="entry name" value="WH_DNA-bd_sf"/>
</dbReference>
<sequence length="320" mass="35592">MSQSTTRVFALLELMQSHGLMSGPELARRLDVDPRTLRRYIQTLESLGIPVMAERGRDGGYRLMQGFKLPPMMFTNEEAIALGLGLVASRHLGLNSSTQAGNSALSKIERVMPENLKKQLRALGATVSLDLAKATSSNDGEVLALLSGAARDQQAVELGYRTPNQPQSERWVDPYGLAFLGGSWYLIGFCHLRQTIRTFRLDRIATARPVARHFAKPSDFDPLAYLTRAFAGIERTHRIRVHLYADLSRARAAIFAAFGLLEERDNGTQLLIQADDLEWVARELARLPFAFEIEEPLALRAILARHARSLLVSLGEAEEN</sequence>
<dbReference type="Pfam" id="PF25583">
    <property type="entry name" value="WCX"/>
    <property type="match status" value="1"/>
</dbReference>
<protein>
    <submittedName>
        <fullName evidence="4">Transcriptional regulator</fullName>
    </submittedName>
</protein>
<dbReference type="InterPro" id="IPR026881">
    <property type="entry name" value="WYL_dom"/>
</dbReference>
<evidence type="ECO:0000256" key="2">
    <source>
        <dbReference type="ARBA" id="ARBA00023163"/>
    </source>
</evidence>
<dbReference type="Gene3D" id="1.10.10.10">
    <property type="entry name" value="Winged helix-like DNA-binding domain superfamily/Winged helix DNA-binding domain"/>
    <property type="match status" value="1"/>
</dbReference>
<dbReference type="EMBL" id="SNZP01000003">
    <property type="protein sequence ID" value="TDR81563.1"/>
    <property type="molecule type" value="Genomic_DNA"/>
</dbReference>
<dbReference type="InterPro" id="IPR001034">
    <property type="entry name" value="DeoR_HTH"/>
</dbReference>
<dbReference type="InterPro" id="IPR057727">
    <property type="entry name" value="WCX_dom"/>
</dbReference>
<proteinExistence type="predicted"/>
<organism evidence="4 5">
    <name type="scientific">Paludibacterium purpuratum</name>
    <dbReference type="NCBI Taxonomy" id="1144873"/>
    <lineage>
        <taxon>Bacteria</taxon>
        <taxon>Pseudomonadati</taxon>
        <taxon>Pseudomonadota</taxon>
        <taxon>Betaproteobacteria</taxon>
        <taxon>Neisseriales</taxon>
        <taxon>Chromobacteriaceae</taxon>
        <taxon>Paludibacterium</taxon>
    </lineage>
</organism>
<dbReference type="Proteomes" id="UP000295611">
    <property type="component" value="Unassembled WGS sequence"/>
</dbReference>
<dbReference type="AlphaFoldDB" id="A0A4R7BAE7"/>
<keyword evidence="2" id="KW-0804">Transcription</keyword>
<evidence type="ECO:0000256" key="1">
    <source>
        <dbReference type="ARBA" id="ARBA00023015"/>
    </source>
</evidence>
<dbReference type="InterPro" id="IPR051534">
    <property type="entry name" value="CBASS_pafABC_assoc_protein"/>
</dbReference>
<dbReference type="RefSeq" id="WP_133678928.1">
    <property type="nucleotide sequence ID" value="NZ_SNZP01000003.1"/>
</dbReference>
<feature type="domain" description="HTH deoR-type" evidence="3">
    <location>
        <begin position="4"/>
        <end position="59"/>
    </location>
</feature>
<evidence type="ECO:0000313" key="4">
    <source>
        <dbReference type="EMBL" id="TDR81563.1"/>
    </source>
</evidence>
<reference evidence="4 5" key="1">
    <citation type="submission" date="2019-03" db="EMBL/GenBank/DDBJ databases">
        <title>Genomic Encyclopedia of Type Strains, Phase III (KMG-III): the genomes of soil and plant-associated and newly described type strains.</title>
        <authorList>
            <person name="Whitman W."/>
        </authorList>
    </citation>
    <scope>NUCLEOTIDE SEQUENCE [LARGE SCALE GENOMIC DNA]</scope>
    <source>
        <strain evidence="4 5">CECT 8976</strain>
    </source>
</reference>
<evidence type="ECO:0000259" key="3">
    <source>
        <dbReference type="PROSITE" id="PS51000"/>
    </source>
</evidence>
<accession>A0A4R7BAE7</accession>
<comment type="caution">
    <text evidence="4">The sequence shown here is derived from an EMBL/GenBank/DDBJ whole genome shotgun (WGS) entry which is preliminary data.</text>
</comment>
<dbReference type="Pfam" id="PF13280">
    <property type="entry name" value="WYL"/>
    <property type="match status" value="1"/>
</dbReference>
<gene>
    <name evidence="4" type="ORF">DFP86_103216</name>
</gene>